<comment type="caution">
    <text evidence="2">The sequence shown here is derived from an EMBL/GenBank/DDBJ whole genome shotgun (WGS) entry which is preliminary data.</text>
</comment>
<evidence type="ECO:0000256" key="1">
    <source>
        <dbReference type="SAM" id="Phobius"/>
    </source>
</evidence>
<keyword evidence="3" id="KW-1185">Reference proteome</keyword>
<organism evidence="2 3">
    <name type="scientific">Pseudodesulfovibrio alkaliphilus</name>
    <dbReference type="NCBI Taxonomy" id="2661613"/>
    <lineage>
        <taxon>Bacteria</taxon>
        <taxon>Pseudomonadati</taxon>
        <taxon>Thermodesulfobacteriota</taxon>
        <taxon>Desulfovibrionia</taxon>
        <taxon>Desulfovibrionales</taxon>
        <taxon>Desulfovibrionaceae</taxon>
    </lineage>
</organism>
<protein>
    <submittedName>
        <fullName evidence="2">Uncharacterized protein</fullName>
    </submittedName>
</protein>
<feature type="transmembrane region" description="Helical" evidence="1">
    <location>
        <begin position="54"/>
        <end position="75"/>
    </location>
</feature>
<proteinExistence type="predicted"/>
<dbReference type="Proteomes" id="UP000461162">
    <property type="component" value="Unassembled WGS sequence"/>
</dbReference>
<gene>
    <name evidence="2" type="ORF">GKC30_13640</name>
</gene>
<evidence type="ECO:0000313" key="2">
    <source>
        <dbReference type="EMBL" id="MUM78678.1"/>
    </source>
</evidence>
<accession>A0A7K1KRI1</accession>
<feature type="transmembrane region" description="Helical" evidence="1">
    <location>
        <begin position="28"/>
        <end position="48"/>
    </location>
</feature>
<sequence length="210" mass="24437">MGQKSYLLESNKNKITPLDLNKSFAKHLILSFSVSLIISIVSLLAMLVKYHNFVWVYIAILLVAVCIFLPVQGLVSERLYGTKHRLLCGVFRNMLGSRSFKNEFLINRFYRGLKLLCRNLGKHAKLEEVYEICCVGRAFIVDAGMVRDHGNGRWLRGAVQELNSFVENSNFYKPDRKPVYDTYKRLSRKWADDGERLFRTREQAEFESWT</sequence>
<evidence type="ECO:0000313" key="3">
    <source>
        <dbReference type="Proteomes" id="UP000461162"/>
    </source>
</evidence>
<dbReference type="AlphaFoldDB" id="A0A7K1KRI1"/>
<keyword evidence="1" id="KW-0812">Transmembrane</keyword>
<dbReference type="EMBL" id="WODC01000011">
    <property type="protein sequence ID" value="MUM78678.1"/>
    <property type="molecule type" value="Genomic_DNA"/>
</dbReference>
<keyword evidence="1" id="KW-0472">Membrane</keyword>
<name>A0A7K1KRI1_9BACT</name>
<dbReference type="RefSeq" id="WP_155935531.1">
    <property type="nucleotide sequence ID" value="NZ_WODC01000011.1"/>
</dbReference>
<reference evidence="2 3" key="1">
    <citation type="submission" date="2019-11" db="EMBL/GenBank/DDBJ databases">
        <title>Pseudodesulfovibrio alkaliphilus, sp. nov., an alkaliphilic sulfate-reducing bacteria from mud volcano of Taman peninsula, Russia.</title>
        <authorList>
            <person name="Frolova A."/>
            <person name="Merkel A.Y."/>
            <person name="Slobodkin A.I."/>
        </authorList>
    </citation>
    <scope>NUCLEOTIDE SEQUENCE [LARGE SCALE GENOMIC DNA]</scope>
    <source>
        <strain evidence="2 3">F-1</strain>
    </source>
</reference>
<keyword evidence="1" id="KW-1133">Transmembrane helix</keyword>